<comment type="function">
    <text evidence="6">Controls stomatal patterning.</text>
</comment>
<dbReference type="InterPro" id="IPR039455">
    <property type="entry name" value="EPFL"/>
</dbReference>
<sequence>MFPTALCQSPPLSLSVWLDSHAIAIISPLICPSLCSLSLCLPPAQPPSLAMGVLRDPGRRLSVAFALLFFAAALGSGLVVGAAAEREEEARGRHHLEKWEHLELQPVARRRLVGPGSSPPTCRGRCGRCLPCRPVHVAIQPGGARRRSTTRRPGDASVGISSSCPDSDFP</sequence>
<evidence type="ECO:0000313" key="10">
    <source>
        <dbReference type="RefSeq" id="XP_038978391.1"/>
    </source>
</evidence>
<gene>
    <name evidence="10" type="primary">LOC120108758</name>
</gene>
<keyword evidence="8" id="KW-1133">Transmembrane helix</keyword>
<protein>
    <recommendedName>
        <fullName evidence="6">Epidermal patterning factor-like protein</fullName>
    </recommendedName>
</protein>
<dbReference type="PANTHER" id="PTHR33109:SF77">
    <property type="entry name" value="EPIDERMAL PATTERNING FACTOR-LIKE PROTEIN"/>
    <property type="match status" value="1"/>
</dbReference>
<dbReference type="GO" id="GO:0005576">
    <property type="term" value="C:extracellular region"/>
    <property type="evidence" value="ECO:0007669"/>
    <property type="project" value="UniProtKB-SubCell"/>
</dbReference>
<evidence type="ECO:0000256" key="1">
    <source>
        <dbReference type="ARBA" id="ARBA00004613"/>
    </source>
</evidence>
<keyword evidence="8" id="KW-0472">Membrane</keyword>
<feature type="region of interest" description="Disordered" evidence="7">
    <location>
        <begin position="141"/>
        <end position="170"/>
    </location>
</feature>
<keyword evidence="8" id="KW-0812">Transmembrane</keyword>
<feature type="transmembrane region" description="Helical" evidence="8">
    <location>
        <begin position="61"/>
        <end position="84"/>
    </location>
</feature>
<organism evidence="9 10">
    <name type="scientific">Phoenix dactylifera</name>
    <name type="common">Date palm</name>
    <dbReference type="NCBI Taxonomy" id="42345"/>
    <lineage>
        <taxon>Eukaryota</taxon>
        <taxon>Viridiplantae</taxon>
        <taxon>Streptophyta</taxon>
        <taxon>Embryophyta</taxon>
        <taxon>Tracheophyta</taxon>
        <taxon>Spermatophyta</taxon>
        <taxon>Magnoliopsida</taxon>
        <taxon>Liliopsida</taxon>
        <taxon>Arecaceae</taxon>
        <taxon>Coryphoideae</taxon>
        <taxon>Phoeniceae</taxon>
        <taxon>Phoenix</taxon>
    </lineage>
</organism>
<dbReference type="GeneID" id="120108758"/>
<dbReference type="Pfam" id="PF17181">
    <property type="entry name" value="EPF"/>
    <property type="match status" value="1"/>
</dbReference>
<reference evidence="10" key="1">
    <citation type="submission" date="2025-08" db="UniProtKB">
        <authorList>
            <consortium name="RefSeq"/>
        </authorList>
    </citation>
    <scope>IDENTIFICATION</scope>
    <source>
        <tissue evidence="10">Young leaves</tissue>
    </source>
</reference>
<dbReference type="AlphaFoldDB" id="A0A8B8ZVT0"/>
<evidence type="ECO:0000256" key="7">
    <source>
        <dbReference type="SAM" id="MobiDB-lite"/>
    </source>
</evidence>
<evidence type="ECO:0000256" key="8">
    <source>
        <dbReference type="SAM" id="Phobius"/>
    </source>
</evidence>
<accession>A0A8B8ZVT0</accession>
<evidence type="ECO:0000256" key="2">
    <source>
        <dbReference type="ARBA" id="ARBA00008127"/>
    </source>
</evidence>
<keyword evidence="5" id="KW-1015">Disulfide bond</keyword>
<name>A0A8B8ZVT0_PHODC</name>
<dbReference type="GO" id="GO:0010052">
    <property type="term" value="P:guard cell differentiation"/>
    <property type="evidence" value="ECO:0007669"/>
    <property type="project" value="UniProtKB-UniRule"/>
</dbReference>
<feature type="compositionally biased region" description="Polar residues" evidence="7">
    <location>
        <begin position="159"/>
        <end position="170"/>
    </location>
</feature>
<dbReference type="RefSeq" id="XP_038978391.1">
    <property type="nucleotide sequence ID" value="XM_039122463.1"/>
</dbReference>
<dbReference type="PANTHER" id="PTHR33109">
    <property type="entry name" value="EPIDERMAL PATTERNING FACTOR-LIKE PROTEIN 4"/>
    <property type="match status" value="1"/>
</dbReference>
<comment type="similarity">
    <text evidence="2 6">Belongs to the plant cysteine rich small secretory peptide family. Epidermal patterning factor subfamily.</text>
</comment>
<evidence type="ECO:0000256" key="3">
    <source>
        <dbReference type="ARBA" id="ARBA00022525"/>
    </source>
</evidence>
<evidence type="ECO:0000256" key="5">
    <source>
        <dbReference type="ARBA" id="ARBA00023157"/>
    </source>
</evidence>
<comment type="subcellular location">
    <subcellularLocation>
        <location evidence="1 6">Secreted</location>
    </subcellularLocation>
</comment>
<keyword evidence="9" id="KW-1185">Reference proteome</keyword>
<evidence type="ECO:0000256" key="4">
    <source>
        <dbReference type="ARBA" id="ARBA00022729"/>
    </source>
</evidence>
<dbReference type="Proteomes" id="UP000228380">
    <property type="component" value="Unplaced"/>
</dbReference>
<keyword evidence="6" id="KW-0217">Developmental protein</keyword>
<keyword evidence="3 6" id="KW-0964">Secreted</keyword>
<evidence type="ECO:0000256" key="6">
    <source>
        <dbReference type="RuleBase" id="RU367102"/>
    </source>
</evidence>
<keyword evidence="4" id="KW-0732">Signal</keyword>
<proteinExistence type="inferred from homology"/>
<evidence type="ECO:0000313" key="9">
    <source>
        <dbReference type="Proteomes" id="UP000228380"/>
    </source>
</evidence>
<dbReference type="KEGG" id="pda:120108758"/>